<reference evidence="1 2" key="1">
    <citation type="submission" date="2011-02" db="EMBL/GenBank/DDBJ databases">
        <authorList>
            <person name="Weinstock G."/>
            <person name="Sodergren E."/>
            <person name="Clifton S."/>
            <person name="Fulton L."/>
            <person name="Fulton B."/>
            <person name="Courtney L."/>
            <person name="Fronick C."/>
            <person name="Harrison M."/>
            <person name="Strong C."/>
            <person name="Farmer C."/>
            <person name="Delahaunty K."/>
            <person name="Markovic C."/>
            <person name="Hall O."/>
            <person name="Minx P."/>
            <person name="Tomlinson C."/>
            <person name="Mitreva M."/>
            <person name="Hou S."/>
            <person name="Chen J."/>
            <person name="Wollam A."/>
            <person name="Pepin K.H."/>
            <person name="Johnson M."/>
            <person name="Bhonagiri V."/>
            <person name="Zhang X."/>
            <person name="Suruliraj S."/>
            <person name="Warren W."/>
            <person name="Chinwalla A."/>
            <person name="Mardis E.R."/>
            <person name="Wilson R.K."/>
        </authorList>
    </citation>
    <scope>NUCLEOTIDE SEQUENCE [LARGE SCALE GENOMIC DNA]</scope>
    <source>
        <strain evidence="1 2">YIT 11859</strain>
    </source>
</reference>
<sequence length="183" mass="21018">MSFIRGTEYANKLNSWHNNLEEDRQQRASLRRCSSLLDVYTSSGFRDLLFKLKPLWEGKAAWRFTALAIIAGVVSHVSENDPTLSFAERMAQKNGGAPVMSELRFRRLLAVRTEEGLFRELRRAVKLADGRLNIVSLADDVFRWCADNQMLAFNKGQDIRPTDLIQVRWSLDYYGASDDNNQE</sequence>
<protein>
    <submittedName>
        <fullName evidence="1">CRISPR system CASCADE complex protein CasB</fullName>
    </submittedName>
</protein>
<dbReference type="eggNOG" id="ENOG5033FH1">
    <property type="taxonomic scope" value="Bacteria"/>
</dbReference>
<comment type="caution">
    <text evidence="1">The sequence shown here is derived from an EMBL/GenBank/DDBJ whole genome shotgun (WGS) entry which is preliminary data.</text>
</comment>
<evidence type="ECO:0000313" key="1">
    <source>
        <dbReference type="EMBL" id="EGG50905.1"/>
    </source>
</evidence>
<dbReference type="Pfam" id="PF09485">
    <property type="entry name" value="CRISPR_Cse2"/>
    <property type="match status" value="1"/>
</dbReference>
<dbReference type="EMBL" id="AFBP01000094">
    <property type="protein sequence ID" value="EGG50905.1"/>
    <property type="molecule type" value="Genomic_DNA"/>
</dbReference>
<dbReference type="InterPro" id="IPR013382">
    <property type="entry name" value="CRISPR-assoc_prot_Cse2"/>
</dbReference>
<dbReference type="GeneID" id="43349751"/>
<dbReference type="OrthoDB" id="7279660at2"/>
<dbReference type="HOGENOM" id="CLU_104968_0_0_4"/>
<dbReference type="InterPro" id="IPR038287">
    <property type="entry name" value="Cse2_sf"/>
</dbReference>
<dbReference type="NCBIfam" id="TIGR02548">
    <property type="entry name" value="casB_cse2"/>
    <property type="match status" value="1"/>
</dbReference>
<dbReference type="RefSeq" id="WP_008864957.1">
    <property type="nucleotide sequence ID" value="NZ_CAXTIX010000020.1"/>
</dbReference>
<dbReference type="Proteomes" id="UP000005156">
    <property type="component" value="Unassembled WGS sequence"/>
</dbReference>
<proteinExistence type="predicted"/>
<organism evidence="1 2">
    <name type="scientific">Parasutterella excrementihominis YIT 11859</name>
    <dbReference type="NCBI Taxonomy" id="762966"/>
    <lineage>
        <taxon>Bacteria</taxon>
        <taxon>Pseudomonadati</taxon>
        <taxon>Pseudomonadota</taxon>
        <taxon>Betaproteobacteria</taxon>
        <taxon>Burkholderiales</taxon>
        <taxon>Sutterellaceae</taxon>
        <taxon>Parasutterella</taxon>
    </lineage>
</organism>
<name>F3QND3_9BURK</name>
<dbReference type="AlphaFoldDB" id="F3QND3"/>
<dbReference type="Gene3D" id="1.10.520.40">
    <property type="entry name" value="CRISPR-associated protein Cse2"/>
    <property type="match status" value="1"/>
</dbReference>
<dbReference type="CDD" id="cd09731">
    <property type="entry name" value="Cse2_I-E"/>
    <property type="match status" value="1"/>
</dbReference>
<gene>
    <name evidence="1" type="ORF">HMPREF9439_02465</name>
</gene>
<accession>F3QND3</accession>
<keyword evidence="2" id="KW-1185">Reference proteome</keyword>
<evidence type="ECO:0000313" key="2">
    <source>
        <dbReference type="Proteomes" id="UP000005156"/>
    </source>
</evidence>